<reference evidence="2" key="1">
    <citation type="submission" date="2022-07" db="EMBL/GenBank/DDBJ databases">
        <title>Alkalimarinus sp. nov., isolated from gut of a Alitta virens.</title>
        <authorList>
            <person name="Yang A.I."/>
            <person name="Shin N.-R."/>
        </authorList>
    </citation>
    <scope>NUCLEOTIDE SEQUENCE</scope>
    <source>
        <strain evidence="2">FA028</strain>
    </source>
</reference>
<name>A0A9E8HGZ6_9ALTE</name>
<keyword evidence="1" id="KW-0175">Coiled coil</keyword>
<accession>A0A9E8HGZ6</accession>
<evidence type="ECO:0000256" key="1">
    <source>
        <dbReference type="SAM" id="Coils"/>
    </source>
</evidence>
<dbReference type="AlphaFoldDB" id="A0A9E8HGZ6"/>
<evidence type="ECO:0000313" key="2">
    <source>
        <dbReference type="EMBL" id="UZW74244.1"/>
    </source>
</evidence>
<feature type="coiled-coil region" evidence="1">
    <location>
        <begin position="475"/>
        <end position="502"/>
    </location>
</feature>
<sequence>MSKSNLLIPFGLVNGVMKFVDDVPNGKESGAICAACNNPLIARNGGSRRAHHFAHAHQTACENGVETAIHKMAKQILLDYKEIELPESRKSVQLTLGNGHSILEQGGFITGDPVVIPEQKFSADEGKEEVYEGRIRPDVILSKGKHKLRIEVAVTHFVDEHKEDKVIEKNMPMLEIDLSEFYRSPPANIDEFINAVINDTSNKTWIHNPKLECLYEQGIEQLQIKYDQEIKKQELEKQKKKEIERLKEEKRKSFLAHLHHKKEQFENKFSNEIKEFNTYRYKSTWITDRENLNIRDVALINAANQAHTYKNFHLFTKPYQKKNYHIFTSQTYKEDMIFNVSPVVWQHKVIEELFTHRKKYNLYSLTNLLISQYGLPDWVLSLYTENQRYKKMGRERNASYKEYGMYFMDKSFCHAIPSPYATVKRYLEKLTVIGLINFSFKAPITCEVVSLKVHDEDLSQKQKLWQEEVEQKKLKAHAKRAAAQLEIELAKEDERALLANRRALLWSADRRCFNLYGEVGRRCTRCQIQTHEKDGVLCPFCNNSGFNEIDNMPFYDKGVFIYRSCHWPRTSLKNMPDLSNLELLADELKQLPDMPS</sequence>
<dbReference type="RefSeq" id="WP_251811155.1">
    <property type="nucleotide sequence ID" value="NZ_CP101527.1"/>
</dbReference>
<keyword evidence="3" id="KW-1185">Reference proteome</keyword>
<organism evidence="2 3">
    <name type="scientific">Alkalimarinus sediminis</name>
    <dbReference type="NCBI Taxonomy" id="1632866"/>
    <lineage>
        <taxon>Bacteria</taxon>
        <taxon>Pseudomonadati</taxon>
        <taxon>Pseudomonadota</taxon>
        <taxon>Gammaproteobacteria</taxon>
        <taxon>Alteromonadales</taxon>
        <taxon>Alteromonadaceae</taxon>
        <taxon>Alkalimarinus</taxon>
    </lineage>
</organism>
<proteinExistence type="predicted"/>
<gene>
    <name evidence="2" type="ORF">NNL22_14625</name>
</gene>
<dbReference type="EMBL" id="CP101527">
    <property type="protein sequence ID" value="UZW74244.1"/>
    <property type="molecule type" value="Genomic_DNA"/>
</dbReference>
<dbReference type="KEGG" id="asem:NNL22_14625"/>
<dbReference type="Proteomes" id="UP001164472">
    <property type="component" value="Chromosome"/>
</dbReference>
<evidence type="ECO:0008006" key="4">
    <source>
        <dbReference type="Google" id="ProtNLM"/>
    </source>
</evidence>
<feature type="coiled-coil region" evidence="1">
    <location>
        <begin position="219"/>
        <end position="252"/>
    </location>
</feature>
<evidence type="ECO:0000313" key="3">
    <source>
        <dbReference type="Proteomes" id="UP001164472"/>
    </source>
</evidence>
<protein>
    <recommendedName>
        <fullName evidence="4">Competence protein CoiA-like family protein</fullName>
    </recommendedName>
</protein>